<feature type="compositionally biased region" description="Polar residues" evidence="1">
    <location>
        <begin position="1"/>
        <end position="10"/>
    </location>
</feature>
<dbReference type="Proteomes" id="UP000194546">
    <property type="component" value="Unassembled WGS sequence"/>
</dbReference>
<protein>
    <submittedName>
        <fullName evidence="2">Uncharacterized protein</fullName>
    </submittedName>
</protein>
<comment type="caution">
    <text evidence="2">The sequence shown here is derived from an EMBL/GenBank/DDBJ whole genome shotgun (WGS) entry which is preliminary data.</text>
</comment>
<evidence type="ECO:0000256" key="1">
    <source>
        <dbReference type="SAM" id="MobiDB-lite"/>
    </source>
</evidence>
<gene>
    <name evidence="2" type="ORF">PAMC26510_15220</name>
</gene>
<dbReference type="EMBL" id="NBTY01000078">
    <property type="protein sequence ID" value="OTP74912.1"/>
    <property type="molecule type" value="Genomic_DNA"/>
</dbReference>
<organism evidence="2 3">
    <name type="scientific">Caballeronia sordidicola</name>
    <name type="common">Burkholderia sordidicola</name>
    <dbReference type="NCBI Taxonomy" id="196367"/>
    <lineage>
        <taxon>Bacteria</taxon>
        <taxon>Pseudomonadati</taxon>
        <taxon>Pseudomonadota</taxon>
        <taxon>Betaproteobacteria</taxon>
        <taxon>Burkholderiales</taxon>
        <taxon>Burkholderiaceae</taxon>
        <taxon>Caballeronia</taxon>
    </lineage>
</organism>
<accession>A0A242MUC0</accession>
<evidence type="ECO:0000313" key="3">
    <source>
        <dbReference type="Proteomes" id="UP000194546"/>
    </source>
</evidence>
<proteinExistence type="predicted"/>
<name>A0A242MUC0_CABSO</name>
<reference evidence="2 3" key="1">
    <citation type="submission" date="2017-03" db="EMBL/GenBank/DDBJ databases">
        <title>Genome analysis of strain PAMC 26510.</title>
        <authorList>
            <person name="Oh H.-M."/>
            <person name="Yang J.-A."/>
        </authorList>
    </citation>
    <scope>NUCLEOTIDE SEQUENCE [LARGE SCALE GENOMIC DNA]</scope>
    <source>
        <strain evidence="2 3">PAMC 26510</strain>
    </source>
</reference>
<dbReference type="AlphaFoldDB" id="A0A242MUC0"/>
<feature type="region of interest" description="Disordered" evidence="1">
    <location>
        <begin position="1"/>
        <end position="38"/>
    </location>
</feature>
<sequence>MRRARLTSQGAPEERLFELPLLDLSSRSPQEGQREMTA</sequence>
<evidence type="ECO:0000313" key="2">
    <source>
        <dbReference type="EMBL" id="OTP74912.1"/>
    </source>
</evidence>